<evidence type="ECO:0000259" key="4">
    <source>
        <dbReference type="SMART" id="SM01017"/>
    </source>
</evidence>
<dbReference type="Pfam" id="PF02752">
    <property type="entry name" value="Arrestin_C"/>
    <property type="match status" value="1"/>
</dbReference>
<proteinExistence type="inferred from homology"/>
<name>A0A6L2PYP2_COPFO</name>
<comment type="caution">
    <text evidence="5">The sequence shown here is derived from an EMBL/GenBank/DDBJ whole genome shotgun (WGS) entry which is preliminary data.</text>
</comment>
<dbReference type="InterPro" id="IPR050357">
    <property type="entry name" value="Arrestin_domain-protein"/>
</dbReference>
<dbReference type="FunCoup" id="A0A6L2PYP2">
    <property type="interactions" value="515"/>
</dbReference>
<gene>
    <name evidence="5" type="ORF">Cfor_10395</name>
</gene>
<feature type="region of interest" description="Disordered" evidence="3">
    <location>
        <begin position="329"/>
        <end position="398"/>
    </location>
</feature>
<evidence type="ECO:0000256" key="2">
    <source>
        <dbReference type="ARBA" id="ARBA00022606"/>
    </source>
</evidence>
<feature type="domain" description="Arrestin C-terminal-like" evidence="4">
    <location>
        <begin position="198"/>
        <end position="325"/>
    </location>
</feature>
<accession>A0A6L2PYP2</accession>
<keyword evidence="6" id="KW-1185">Reference proteome</keyword>
<dbReference type="PANTHER" id="PTHR11188">
    <property type="entry name" value="ARRESTIN DOMAIN CONTAINING PROTEIN"/>
    <property type="match status" value="1"/>
</dbReference>
<comment type="similarity">
    <text evidence="1">Belongs to the arrestin family.</text>
</comment>
<dbReference type="InterPro" id="IPR014752">
    <property type="entry name" value="Arrestin-like_C"/>
</dbReference>
<dbReference type="SUPFAM" id="SSF81296">
    <property type="entry name" value="E set domains"/>
    <property type="match status" value="2"/>
</dbReference>
<dbReference type="OrthoDB" id="2333384at2759"/>
<sequence length="440" mass="47341">MGLKKFQIVFDNPWSTYYSGQPVTGRLLLTVDSPKKIRGIVIHFKGEAAVAWSETETRTKPSTPTATTTSAGNEGAASGSATAGSIQNVTVNYSSHEQYFENKFNLLGGSSGETELPAGDLCYPFATHLPPNLPSSFEGEHGHVRYTVKATLDRPWKFDQETKAAFTVISPLDLNTHPTAKEPVRKEVSKHFGFCCWSSGPLTITVSLPVSGYVPGQDIPVSVDVENNSDVPIREVKCTLRKLLTFTVTSPNKSTKKDNITIGELVLGSVEPHGTSSWTQVLKVPPLPPSNLNNCSIIDLNYDLKVRTVPLTSYQQPVVPVGVKPPGEVNGETANVHAGGATAGYNVPSPMGQPEAPENASWNIPSSDPDGQSEGAPNVQPNMAPQGPAPTPSLYPYLPPATFSESVFGPKNIKDAGDNQYTQGSLEYAPRYPVFNFQDK</sequence>
<evidence type="ECO:0000313" key="5">
    <source>
        <dbReference type="EMBL" id="GFG34867.1"/>
    </source>
</evidence>
<dbReference type="PANTHER" id="PTHR11188:SF176">
    <property type="entry name" value="ARRESTIN DOMAIN-CONTAINING PROTEIN 1"/>
    <property type="match status" value="1"/>
</dbReference>
<organism evidence="5 6">
    <name type="scientific">Coptotermes formosanus</name>
    <name type="common">Formosan subterranean termite</name>
    <dbReference type="NCBI Taxonomy" id="36987"/>
    <lineage>
        <taxon>Eukaryota</taxon>
        <taxon>Metazoa</taxon>
        <taxon>Ecdysozoa</taxon>
        <taxon>Arthropoda</taxon>
        <taxon>Hexapoda</taxon>
        <taxon>Insecta</taxon>
        <taxon>Pterygota</taxon>
        <taxon>Neoptera</taxon>
        <taxon>Polyneoptera</taxon>
        <taxon>Dictyoptera</taxon>
        <taxon>Blattodea</taxon>
        <taxon>Blattoidea</taxon>
        <taxon>Termitoidae</taxon>
        <taxon>Rhinotermitidae</taxon>
        <taxon>Coptotermes</taxon>
    </lineage>
</organism>
<feature type="compositionally biased region" description="Pro residues" evidence="3">
    <location>
        <begin position="387"/>
        <end position="398"/>
    </location>
</feature>
<protein>
    <recommendedName>
        <fullName evidence="4">Arrestin C-terminal-like domain-containing protein</fullName>
    </recommendedName>
</protein>
<dbReference type="EMBL" id="BLKM01005581">
    <property type="protein sequence ID" value="GFG34867.1"/>
    <property type="molecule type" value="Genomic_DNA"/>
</dbReference>
<dbReference type="InterPro" id="IPR011022">
    <property type="entry name" value="Arrestin_C-like"/>
</dbReference>
<dbReference type="InterPro" id="IPR011021">
    <property type="entry name" value="Arrestin-like_N"/>
</dbReference>
<evidence type="ECO:0000256" key="1">
    <source>
        <dbReference type="ARBA" id="ARBA00005298"/>
    </source>
</evidence>
<dbReference type="AlphaFoldDB" id="A0A6L2PYP2"/>
<dbReference type="SMART" id="SM01017">
    <property type="entry name" value="Arrestin_C"/>
    <property type="match status" value="1"/>
</dbReference>
<evidence type="ECO:0000313" key="6">
    <source>
        <dbReference type="Proteomes" id="UP000502823"/>
    </source>
</evidence>
<feature type="compositionally biased region" description="Polar residues" evidence="3">
    <location>
        <begin position="360"/>
        <end position="370"/>
    </location>
</feature>
<dbReference type="Pfam" id="PF00339">
    <property type="entry name" value="Arrestin_N"/>
    <property type="match status" value="1"/>
</dbReference>
<feature type="region of interest" description="Disordered" evidence="3">
    <location>
        <begin position="53"/>
        <end position="81"/>
    </location>
</feature>
<keyword evidence="2" id="KW-0716">Sensory transduction</keyword>
<dbReference type="InParanoid" id="A0A6L2PYP2"/>
<dbReference type="GO" id="GO:0015031">
    <property type="term" value="P:protein transport"/>
    <property type="evidence" value="ECO:0007669"/>
    <property type="project" value="TreeGrafter"/>
</dbReference>
<reference evidence="6" key="1">
    <citation type="submission" date="2020-01" db="EMBL/GenBank/DDBJ databases">
        <title>Draft genome sequence of the Termite Coptotermes fromosanus.</title>
        <authorList>
            <person name="Itakura S."/>
            <person name="Yosikawa Y."/>
            <person name="Umezawa K."/>
        </authorList>
    </citation>
    <scope>NUCLEOTIDE SEQUENCE [LARGE SCALE GENOMIC DNA]</scope>
</reference>
<dbReference type="InterPro" id="IPR014756">
    <property type="entry name" value="Ig_E-set"/>
</dbReference>
<dbReference type="Gene3D" id="2.60.40.640">
    <property type="match status" value="2"/>
</dbReference>
<dbReference type="Proteomes" id="UP000502823">
    <property type="component" value="Unassembled WGS sequence"/>
</dbReference>
<feature type="compositionally biased region" description="Low complexity" evidence="3">
    <location>
        <begin position="60"/>
        <end position="81"/>
    </location>
</feature>
<dbReference type="GO" id="GO:0005737">
    <property type="term" value="C:cytoplasm"/>
    <property type="evidence" value="ECO:0007669"/>
    <property type="project" value="TreeGrafter"/>
</dbReference>
<evidence type="ECO:0000256" key="3">
    <source>
        <dbReference type="SAM" id="MobiDB-lite"/>
    </source>
</evidence>